<dbReference type="EMBL" id="CP062983">
    <property type="protein sequence ID" value="QPC83227.1"/>
    <property type="molecule type" value="Genomic_DNA"/>
</dbReference>
<dbReference type="GO" id="GO:0015086">
    <property type="term" value="F:cadmium ion transmembrane transporter activity"/>
    <property type="evidence" value="ECO:0007669"/>
    <property type="project" value="TreeGrafter"/>
</dbReference>
<dbReference type="PANTHER" id="PTHR43840:SF15">
    <property type="entry name" value="MITOCHONDRIAL METAL TRANSPORTER 1-RELATED"/>
    <property type="match status" value="1"/>
</dbReference>
<dbReference type="GO" id="GO:0015093">
    <property type="term" value="F:ferrous iron transmembrane transporter activity"/>
    <property type="evidence" value="ECO:0007669"/>
    <property type="project" value="TreeGrafter"/>
</dbReference>
<dbReference type="InterPro" id="IPR027470">
    <property type="entry name" value="Cation_efflux_CTD"/>
</dbReference>
<dbReference type="InterPro" id="IPR027469">
    <property type="entry name" value="Cation_efflux_TMD_sf"/>
</dbReference>
<dbReference type="GO" id="GO:0005886">
    <property type="term" value="C:plasma membrane"/>
    <property type="evidence" value="ECO:0007669"/>
    <property type="project" value="TreeGrafter"/>
</dbReference>
<dbReference type="InterPro" id="IPR036837">
    <property type="entry name" value="Cation_efflux_CTD_sf"/>
</dbReference>
<protein>
    <submittedName>
        <fullName evidence="11">Cation transporter</fullName>
    </submittedName>
</protein>
<accession>A0A7S8EA67</accession>
<feature type="transmembrane region" description="Helical" evidence="8">
    <location>
        <begin position="44"/>
        <end position="62"/>
    </location>
</feature>
<evidence type="ECO:0000256" key="2">
    <source>
        <dbReference type="ARBA" id="ARBA00008114"/>
    </source>
</evidence>
<organism evidence="11 12">
    <name type="scientific">Phototrophicus methaneseepsis</name>
    <dbReference type="NCBI Taxonomy" id="2710758"/>
    <lineage>
        <taxon>Bacteria</taxon>
        <taxon>Bacillati</taxon>
        <taxon>Chloroflexota</taxon>
        <taxon>Candidatus Thermofontia</taxon>
        <taxon>Phototrophicales</taxon>
        <taxon>Phototrophicaceae</taxon>
        <taxon>Phototrophicus</taxon>
    </lineage>
</organism>
<dbReference type="Pfam" id="PF01545">
    <property type="entry name" value="Cation_efflux"/>
    <property type="match status" value="1"/>
</dbReference>
<feature type="compositionally biased region" description="Basic and acidic residues" evidence="7">
    <location>
        <begin position="287"/>
        <end position="304"/>
    </location>
</feature>
<keyword evidence="4 8" id="KW-0812">Transmembrane</keyword>
<evidence type="ECO:0000256" key="5">
    <source>
        <dbReference type="ARBA" id="ARBA00022989"/>
    </source>
</evidence>
<feature type="region of interest" description="Disordered" evidence="7">
    <location>
        <begin position="286"/>
        <end position="339"/>
    </location>
</feature>
<comment type="similarity">
    <text evidence="2">Belongs to the cation diffusion facilitator (CDF) transporter (TC 2.A.4) family.</text>
</comment>
<keyword evidence="6 8" id="KW-0472">Membrane</keyword>
<dbReference type="AlphaFoldDB" id="A0A7S8EA67"/>
<evidence type="ECO:0000256" key="3">
    <source>
        <dbReference type="ARBA" id="ARBA00022448"/>
    </source>
</evidence>
<evidence type="ECO:0000259" key="9">
    <source>
        <dbReference type="Pfam" id="PF01545"/>
    </source>
</evidence>
<feature type="transmembrane region" description="Helical" evidence="8">
    <location>
        <begin position="112"/>
        <end position="134"/>
    </location>
</feature>
<feature type="transmembrane region" description="Helical" evidence="8">
    <location>
        <begin position="12"/>
        <end position="38"/>
    </location>
</feature>
<dbReference type="SUPFAM" id="SSF161111">
    <property type="entry name" value="Cation efflux protein transmembrane domain-like"/>
    <property type="match status" value="1"/>
</dbReference>
<evidence type="ECO:0000313" key="11">
    <source>
        <dbReference type="EMBL" id="QPC83227.1"/>
    </source>
</evidence>
<dbReference type="GO" id="GO:0006882">
    <property type="term" value="P:intracellular zinc ion homeostasis"/>
    <property type="evidence" value="ECO:0007669"/>
    <property type="project" value="TreeGrafter"/>
</dbReference>
<evidence type="ECO:0000256" key="1">
    <source>
        <dbReference type="ARBA" id="ARBA00004141"/>
    </source>
</evidence>
<dbReference type="InterPro" id="IPR050291">
    <property type="entry name" value="CDF_Transporter"/>
</dbReference>
<keyword evidence="3" id="KW-0813">Transport</keyword>
<dbReference type="InterPro" id="IPR058533">
    <property type="entry name" value="Cation_efflux_TM"/>
</dbReference>
<evidence type="ECO:0000256" key="7">
    <source>
        <dbReference type="SAM" id="MobiDB-lite"/>
    </source>
</evidence>
<evidence type="ECO:0000256" key="8">
    <source>
        <dbReference type="SAM" id="Phobius"/>
    </source>
</evidence>
<keyword evidence="5 8" id="KW-1133">Transmembrane helix</keyword>
<gene>
    <name evidence="11" type="ORF">G4Y79_02295</name>
</gene>
<feature type="domain" description="Cation efflux protein transmembrane" evidence="9">
    <location>
        <begin position="12"/>
        <end position="205"/>
    </location>
</feature>
<sequence length="339" mass="36706">MNNTAYTKKFAYLSITAAVVTIALKMFAFLATGSVGLLSDAMESLVNLAAAIFTLFFLILAARPADEEHAYGHSKAEYFSSSIEGMLIVFAAGSIAIAALNRLAEPQPIEQIEFGAVLSIISAVVNFIVARTLLNAAAKYDSIALEADAHHLMTDVWTSAGVLVGVIVVVATGWTILDPIIALIMAANIVRTGALLIYRSAQGLMDRGLPDDQRKSIVDILEGYVATQQIQYHALRTRQAGMRRFVSMHILVPGHWTVQAGHNLLERIEDDVRERIPEVTVFTHLEPQNDPKSWQDTDLDRSEAPEVLPEVPGLKGAQDNPSEAPPQASSPPNAGEVLL</sequence>
<dbReference type="Gene3D" id="3.30.70.1350">
    <property type="entry name" value="Cation efflux protein, cytoplasmic domain"/>
    <property type="match status" value="1"/>
</dbReference>
<feature type="domain" description="Cation efflux protein cytoplasmic" evidence="10">
    <location>
        <begin position="209"/>
        <end position="287"/>
    </location>
</feature>
<name>A0A7S8EA67_9CHLR</name>
<evidence type="ECO:0000256" key="6">
    <source>
        <dbReference type="ARBA" id="ARBA00023136"/>
    </source>
</evidence>
<evidence type="ECO:0000256" key="4">
    <source>
        <dbReference type="ARBA" id="ARBA00022692"/>
    </source>
</evidence>
<comment type="subcellular location">
    <subcellularLocation>
        <location evidence="1">Membrane</location>
        <topology evidence="1">Multi-pass membrane protein</topology>
    </subcellularLocation>
</comment>
<dbReference type="PANTHER" id="PTHR43840">
    <property type="entry name" value="MITOCHONDRIAL METAL TRANSPORTER 1-RELATED"/>
    <property type="match status" value="1"/>
</dbReference>
<dbReference type="Gene3D" id="1.20.1510.10">
    <property type="entry name" value="Cation efflux protein transmembrane domain"/>
    <property type="match status" value="1"/>
</dbReference>
<reference evidence="11 12" key="1">
    <citation type="submission" date="2020-02" db="EMBL/GenBank/DDBJ databases">
        <authorList>
            <person name="Zheng R.K."/>
            <person name="Sun C.M."/>
        </authorList>
    </citation>
    <scope>NUCLEOTIDE SEQUENCE [LARGE SCALE GENOMIC DNA]</scope>
    <source>
        <strain evidence="12">rifampicinis</strain>
    </source>
</reference>
<dbReference type="GO" id="GO:0015341">
    <property type="term" value="F:zinc efflux antiporter activity"/>
    <property type="evidence" value="ECO:0007669"/>
    <property type="project" value="TreeGrafter"/>
</dbReference>
<feature type="transmembrane region" description="Helical" evidence="8">
    <location>
        <begin position="155"/>
        <end position="174"/>
    </location>
</feature>
<dbReference type="SUPFAM" id="SSF160240">
    <property type="entry name" value="Cation efflux protein cytoplasmic domain-like"/>
    <property type="match status" value="1"/>
</dbReference>
<proteinExistence type="inferred from homology"/>
<dbReference type="Pfam" id="PF16916">
    <property type="entry name" value="ZT_dimer"/>
    <property type="match status" value="1"/>
</dbReference>
<dbReference type="RefSeq" id="WP_195171294.1">
    <property type="nucleotide sequence ID" value="NZ_CP062983.1"/>
</dbReference>
<dbReference type="Proteomes" id="UP000594468">
    <property type="component" value="Chromosome"/>
</dbReference>
<feature type="compositionally biased region" description="Low complexity" evidence="7">
    <location>
        <begin position="321"/>
        <end position="339"/>
    </location>
</feature>
<evidence type="ECO:0000259" key="10">
    <source>
        <dbReference type="Pfam" id="PF16916"/>
    </source>
</evidence>
<dbReference type="NCBIfam" id="TIGR01297">
    <property type="entry name" value="CDF"/>
    <property type="match status" value="1"/>
</dbReference>
<evidence type="ECO:0000313" key="12">
    <source>
        <dbReference type="Proteomes" id="UP000594468"/>
    </source>
</evidence>
<dbReference type="KEGG" id="pmet:G4Y79_02295"/>
<keyword evidence="12" id="KW-1185">Reference proteome</keyword>
<feature type="transmembrane region" description="Helical" evidence="8">
    <location>
        <begin position="83"/>
        <end position="100"/>
    </location>
</feature>
<dbReference type="InterPro" id="IPR002524">
    <property type="entry name" value="Cation_efflux"/>
</dbReference>